<evidence type="ECO:0000313" key="4">
    <source>
        <dbReference type="EMBL" id="PHJ19381.1"/>
    </source>
</evidence>
<sequence>MSALLVFQTIRDHNGEQLTLLLEQRPADVNYADSNGTTPLTLAAQLDKASLVEILLAKGADPTAQERLSLGGNTALHYAAENNSSEVAVKLLRHGAQANVQNRLGHTPLHTACRFGHADIVRILQSKGADAGSRDYSGRPQKGAFTMDLTLKHSSVDVIPVNKFPFSPLSAVVPGFTPSFWAKTMGHDACLVLLPPPQFYGSKQISEFQLVTMDALDLTLKVPTQKSGKGKAKNKKK</sequence>
<reference evidence="4 5" key="1">
    <citation type="journal article" date="2017" name="Int. J. Parasitol.">
        <title>The genome of the protozoan parasite Cystoisospora suis and a reverse vaccinology approach to identify vaccine candidates.</title>
        <authorList>
            <person name="Palmieri N."/>
            <person name="Shrestha A."/>
            <person name="Ruttkowski B."/>
            <person name="Beck T."/>
            <person name="Vogl C."/>
            <person name="Tomley F."/>
            <person name="Blake D.P."/>
            <person name="Joachim A."/>
        </authorList>
    </citation>
    <scope>NUCLEOTIDE SEQUENCE [LARGE SCALE GENOMIC DNA]</scope>
    <source>
        <strain evidence="4 5">Wien I</strain>
    </source>
</reference>
<dbReference type="VEuPathDB" id="ToxoDB:CSUI_006790"/>
<dbReference type="PANTHER" id="PTHR24203:SF45">
    <property type="entry name" value="ANKYRIN REPEAT DOMAIN 6"/>
    <property type="match status" value="1"/>
</dbReference>
<dbReference type="SMART" id="SM00248">
    <property type="entry name" value="ANK"/>
    <property type="match status" value="3"/>
</dbReference>
<dbReference type="EMBL" id="MIGC01003486">
    <property type="protein sequence ID" value="PHJ19381.1"/>
    <property type="molecule type" value="Genomic_DNA"/>
</dbReference>
<keyword evidence="5" id="KW-1185">Reference proteome</keyword>
<keyword evidence="1" id="KW-0677">Repeat</keyword>
<proteinExistence type="predicted"/>
<dbReference type="AlphaFoldDB" id="A0A2C6JYH4"/>
<dbReference type="Gene3D" id="1.25.40.20">
    <property type="entry name" value="Ankyrin repeat-containing domain"/>
    <property type="match status" value="2"/>
</dbReference>
<name>A0A2C6JYH4_9APIC</name>
<dbReference type="PROSITE" id="PS50297">
    <property type="entry name" value="ANK_REP_REGION"/>
    <property type="match status" value="3"/>
</dbReference>
<dbReference type="PANTHER" id="PTHR24203">
    <property type="entry name" value="ANKYRIN REPEAT FAMILY PROTEIN"/>
    <property type="match status" value="1"/>
</dbReference>
<evidence type="ECO:0000313" key="5">
    <source>
        <dbReference type="Proteomes" id="UP000221165"/>
    </source>
</evidence>
<evidence type="ECO:0000256" key="2">
    <source>
        <dbReference type="ARBA" id="ARBA00023043"/>
    </source>
</evidence>
<dbReference type="RefSeq" id="XP_067921082.1">
    <property type="nucleotide sequence ID" value="XM_068066942.1"/>
</dbReference>
<dbReference type="Proteomes" id="UP000221165">
    <property type="component" value="Unassembled WGS sequence"/>
</dbReference>
<dbReference type="SUPFAM" id="SSF48403">
    <property type="entry name" value="Ankyrin repeat"/>
    <property type="match status" value="1"/>
</dbReference>
<dbReference type="PROSITE" id="PS50088">
    <property type="entry name" value="ANK_REPEAT"/>
    <property type="match status" value="3"/>
</dbReference>
<dbReference type="Pfam" id="PF12796">
    <property type="entry name" value="Ank_2"/>
    <property type="match status" value="2"/>
</dbReference>
<protein>
    <submittedName>
        <fullName evidence="4">Ankyrin repeat-containing</fullName>
    </submittedName>
</protein>
<comment type="caution">
    <text evidence="4">The sequence shown here is derived from an EMBL/GenBank/DDBJ whole genome shotgun (WGS) entry which is preliminary data.</text>
</comment>
<feature type="repeat" description="ANK" evidence="3">
    <location>
        <begin position="71"/>
        <end position="103"/>
    </location>
</feature>
<dbReference type="InterPro" id="IPR002110">
    <property type="entry name" value="Ankyrin_rpt"/>
</dbReference>
<organism evidence="4 5">
    <name type="scientific">Cystoisospora suis</name>
    <dbReference type="NCBI Taxonomy" id="483139"/>
    <lineage>
        <taxon>Eukaryota</taxon>
        <taxon>Sar</taxon>
        <taxon>Alveolata</taxon>
        <taxon>Apicomplexa</taxon>
        <taxon>Conoidasida</taxon>
        <taxon>Coccidia</taxon>
        <taxon>Eucoccidiorida</taxon>
        <taxon>Eimeriorina</taxon>
        <taxon>Sarcocystidae</taxon>
        <taxon>Cystoisospora</taxon>
    </lineage>
</organism>
<feature type="repeat" description="ANK" evidence="3">
    <location>
        <begin position="104"/>
        <end position="136"/>
    </location>
</feature>
<gene>
    <name evidence="4" type="ORF">CSUI_006790</name>
</gene>
<dbReference type="PRINTS" id="PR01415">
    <property type="entry name" value="ANKYRIN"/>
</dbReference>
<feature type="repeat" description="ANK" evidence="3">
    <location>
        <begin position="35"/>
        <end position="67"/>
    </location>
</feature>
<dbReference type="OrthoDB" id="20872at2759"/>
<dbReference type="GeneID" id="94430153"/>
<evidence type="ECO:0000256" key="1">
    <source>
        <dbReference type="ARBA" id="ARBA00022737"/>
    </source>
</evidence>
<keyword evidence="2 3" id="KW-0040">ANK repeat</keyword>
<evidence type="ECO:0000256" key="3">
    <source>
        <dbReference type="PROSITE-ProRule" id="PRU00023"/>
    </source>
</evidence>
<dbReference type="InterPro" id="IPR036770">
    <property type="entry name" value="Ankyrin_rpt-contain_sf"/>
</dbReference>
<accession>A0A2C6JYH4</accession>